<keyword evidence="3" id="KW-1185">Reference proteome</keyword>
<dbReference type="SUPFAM" id="SSF56935">
    <property type="entry name" value="Porins"/>
    <property type="match status" value="1"/>
</dbReference>
<dbReference type="AlphaFoldDB" id="A0A243WK40"/>
<feature type="region of interest" description="Disordered" evidence="1">
    <location>
        <begin position="87"/>
        <end position="106"/>
    </location>
</feature>
<evidence type="ECO:0008006" key="4">
    <source>
        <dbReference type="Google" id="ProtNLM"/>
    </source>
</evidence>
<organism evidence="2 3">
    <name type="scientific">Hymenobacter crusticola</name>
    <dbReference type="NCBI Taxonomy" id="1770526"/>
    <lineage>
        <taxon>Bacteria</taxon>
        <taxon>Pseudomonadati</taxon>
        <taxon>Bacteroidota</taxon>
        <taxon>Cytophagia</taxon>
        <taxon>Cytophagales</taxon>
        <taxon>Hymenobacteraceae</taxon>
        <taxon>Hymenobacter</taxon>
    </lineage>
</organism>
<dbReference type="Gene3D" id="2.40.160.60">
    <property type="entry name" value="Outer membrane protein transport protein (OMPP1/FadL/TodX)"/>
    <property type="match status" value="1"/>
</dbReference>
<sequence length="386" mass="41563">MGGVGLAAPNGVQVNDLNPALIYYTGRTTYEVGINGQFHTVRNRTQSQRDGSATLGYLAFAVPISKWWAASAGLRPYSAVDYNSTSTGGVAGDPNGQTKEQNTGTGGLAEAHMSHAFRVAKGLTVGGTASYVFGSIDLASGVSLTSAATTINTIEHVHYSDFTYRAGVHYRNKLNSNLNYNVAGVYTFQSHLNGFRNTSIERLDGSVVTSTIPQVVNQQGEAVVPGLAQAGVSFDNNKNWSINLDAAHQQWSEFRSFGVKGGVTTGVTLSDTWRAGIGGEIAPDPSSVDNYFKRVSYRAGLSVAQMPYRPDGRVMYDRAVSWGFSFPLPSATVLDATTINLAFTYGQRGNTAKSIENPSGNIKEDYVRAQLGVSLNNRWFLKRRIE</sequence>
<dbReference type="Proteomes" id="UP000194873">
    <property type="component" value="Unassembled WGS sequence"/>
</dbReference>
<evidence type="ECO:0000256" key="1">
    <source>
        <dbReference type="SAM" id="MobiDB-lite"/>
    </source>
</evidence>
<reference evidence="2 3" key="1">
    <citation type="submission" date="2017-01" db="EMBL/GenBank/DDBJ databases">
        <title>A new Hymenobacter.</title>
        <authorList>
            <person name="Liang Y."/>
            <person name="Feng F."/>
        </authorList>
    </citation>
    <scope>NUCLEOTIDE SEQUENCE [LARGE SCALE GENOMIC DNA]</scope>
    <source>
        <strain evidence="2">MIMBbqt21</strain>
    </source>
</reference>
<comment type="caution">
    <text evidence="2">The sequence shown here is derived from an EMBL/GenBank/DDBJ whole genome shotgun (WGS) entry which is preliminary data.</text>
</comment>
<proteinExistence type="predicted"/>
<dbReference type="EMBL" id="MTSE01000001">
    <property type="protein sequence ID" value="OUJ76262.1"/>
    <property type="molecule type" value="Genomic_DNA"/>
</dbReference>
<evidence type="ECO:0000313" key="2">
    <source>
        <dbReference type="EMBL" id="OUJ76262.1"/>
    </source>
</evidence>
<protein>
    <recommendedName>
        <fullName evidence="4">Long-chain fatty acid transport protein</fullName>
    </recommendedName>
</protein>
<evidence type="ECO:0000313" key="3">
    <source>
        <dbReference type="Proteomes" id="UP000194873"/>
    </source>
</evidence>
<gene>
    <name evidence="2" type="ORF">BXP70_03110</name>
</gene>
<accession>A0A243WK40</accession>
<name>A0A243WK40_9BACT</name>